<gene>
    <name evidence="1" type="ORF">ACFFMS_21265</name>
</gene>
<accession>A0ABV5WK83</accession>
<proteinExistence type="predicted"/>
<comment type="caution">
    <text evidence="1">The sequence shown here is derived from an EMBL/GenBank/DDBJ whole genome shotgun (WGS) entry which is preliminary data.</text>
</comment>
<dbReference type="EMBL" id="JBHMAF010000171">
    <property type="protein sequence ID" value="MFB9760807.1"/>
    <property type="molecule type" value="Genomic_DNA"/>
</dbReference>
<organism evidence="1 2">
    <name type="scientific">Ectobacillus funiculus</name>
    <dbReference type="NCBI Taxonomy" id="137993"/>
    <lineage>
        <taxon>Bacteria</taxon>
        <taxon>Bacillati</taxon>
        <taxon>Bacillota</taxon>
        <taxon>Bacilli</taxon>
        <taxon>Bacillales</taxon>
        <taxon>Bacillaceae</taxon>
        <taxon>Ectobacillus</taxon>
    </lineage>
</organism>
<dbReference type="Proteomes" id="UP001589609">
    <property type="component" value="Unassembled WGS sequence"/>
</dbReference>
<reference evidence="1 2" key="1">
    <citation type="submission" date="2024-09" db="EMBL/GenBank/DDBJ databases">
        <authorList>
            <person name="Sun Q."/>
            <person name="Mori K."/>
        </authorList>
    </citation>
    <scope>NUCLEOTIDE SEQUENCE [LARGE SCALE GENOMIC DNA]</scope>
    <source>
        <strain evidence="1 2">JCM 11201</strain>
    </source>
</reference>
<name>A0ABV5WK83_9BACI</name>
<evidence type="ECO:0000313" key="1">
    <source>
        <dbReference type="EMBL" id="MFB9760807.1"/>
    </source>
</evidence>
<protein>
    <submittedName>
        <fullName evidence="1">Uncharacterized protein</fullName>
    </submittedName>
</protein>
<keyword evidence="2" id="KW-1185">Reference proteome</keyword>
<sequence>MKCHWSSLFPVDVTGSFDIFGGFQNISLMGMRQGRFINELKDV</sequence>
<evidence type="ECO:0000313" key="2">
    <source>
        <dbReference type="Proteomes" id="UP001589609"/>
    </source>
</evidence>